<comment type="caution">
    <text evidence="5">The sequence shown here is derived from an EMBL/GenBank/DDBJ whole genome shotgun (WGS) entry which is preliminary data.</text>
</comment>
<dbReference type="OrthoDB" id="5790493at2"/>
<evidence type="ECO:0000256" key="2">
    <source>
        <dbReference type="ARBA" id="ARBA00022741"/>
    </source>
</evidence>
<proteinExistence type="inferred from homology"/>
<evidence type="ECO:0000259" key="4">
    <source>
        <dbReference type="PROSITE" id="PS00662"/>
    </source>
</evidence>
<name>A0A368HBD4_9GAMM</name>
<accession>A0A368HBD4</accession>
<dbReference type="PANTHER" id="PTHR30258">
    <property type="entry name" value="TYPE II SECRETION SYSTEM PROTEIN GSPE-RELATED"/>
    <property type="match status" value="1"/>
</dbReference>
<dbReference type="SUPFAM" id="SSF52540">
    <property type="entry name" value="P-loop containing nucleoside triphosphate hydrolases"/>
    <property type="match status" value="1"/>
</dbReference>
<dbReference type="GO" id="GO:0016887">
    <property type="term" value="F:ATP hydrolysis activity"/>
    <property type="evidence" value="ECO:0007669"/>
    <property type="project" value="TreeGrafter"/>
</dbReference>
<keyword evidence="6" id="KW-1185">Reference proteome</keyword>
<gene>
    <name evidence="5" type="ORF">C4900_07465</name>
</gene>
<dbReference type="AlphaFoldDB" id="A0A368HBD4"/>
<reference evidence="5 6" key="1">
    <citation type="submission" date="2018-02" db="EMBL/GenBank/DDBJ databases">
        <title>Insights into the biology of acidophilic members of the Acidiferrobacteraceae family derived from comparative genomic analyses.</title>
        <authorList>
            <person name="Issotta F."/>
            <person name="Thyssen C."/>
            <person name="Mena C."/>
            <person name="Moya A."/>
            <person name="Bellenberg S."/>
            <person name="Sproer C."/>
            <person name="Covarrubias P.C."/>
            <person name="Sand W."/>
            <person name="Quatrini R."/>
            <person name="Vera M."/>
        </authorList>
    </citation>
    <scope>NUCLEOTIDE SEQUENCE [LARGE SCALE GENOMIC DNA]</scope>
    <source>
        <strain evidence="6">m-1</strain>
    </source>
</reference>
<evidence type="ECO:0000313" key="5">
    <source>
        <dbReference type="EMBL" id="RCN55754.1"/>
    </source>
</evidence>
<dbReference type="InterPro" id="IPR027417">
    <property type="entry name" value="P-loop_NTPase"/>
</dbReference>
<dbReference type="GO" id="GO:0005886">
    <property type="term" value="C:plasma membrane"/>
    <property type="evidence" value="ECO:0007669"/>
    <property type="project" value="TreeGrafter"/>
</dbReference>
<dbReference type="Pfam" id="PF00437">
    <property type="entry name" value="T2SSE"/>
    <property type="match status" value="1"/>
</dbReference>
<protein>
    <recommendedName>
        <fullName evidence="4">Bacterial type II secretion system protein E domain-containing protein</fullName>
    </recommendedName>
</protein>
<dbReference type="PROSITE" id="PS00662">
    <property type="entry name" value="T2SP_E"/>
    <property type="match status" value="1"/>
</dbReference>
<comment type="similarity">
    <text evidence="1">Belongs to the GSP E family.</text>
</comment>
<evidence type="ECO:0000256" key="3">
    <source>
        <dbReference type="ARBA" id="ARBA00022840"/>
    </source>
</evidence>
<dbReference type="Proteomes" id="UP000253250">
    <property type="component" value="Unassembled WGS sequence"/>
</dbReference>
<organism evidence="5 6">
    <name type="scientific">Acidiferrobacter thiooxydans</name>
    <dbReference type="NCBI Taxonomy" id="163359"/>
    <lineage>
        <taxon>Bacteria</taxon>
        <taxon>Pseudomonadati</taxon>
        <taxon>Pseudomonadota</taxon>
        <taxon>Gammaproteobacteria</taxon>
        <taxon>Acidiferrobacterales</taxon>
        <taxon>Acidiferrobacteraceae</taxon>
        <taxon>Acidiferrobacter</taxon>
    </lineage>
</organism>
<keyword evidence="3" id="KW-0067">ATP-binding</keyword>
<dbReference type="GO" id="GO:0005524">
    <property type="term" value="F:ATP binding"/>
    <property type="evidence" value="ECO:0007669"/>
    <property type="project" value="UniProtKB-KW"/>
</dbReference>
<dbReference type="Gene3D" id="3.30.450.90">
    <property type="match status" value="1"/>
</dbReference>
<dbReference type="InterPro" id="IPR001482">
    <property type="entry name" value="T2SS/T4SS_dom"/>
</dbReference>
<evidence type="ECO:0000256" key="1">
    <source>
        <dbReference type="ARBA" id="ARBA00006611"/>
    </source>
</evidence>
<dbReference type="PANTHER" id="PTHR30258:SF3">
    <property type="entry name" value="SLL1921 PROTEIN"/>
    <property type="match status" value="1"/>
</dbReference>
<dbReference type="Gene3D" id="3.40.50.300">
    <property type="entry name" value="P-loop containing nucleotide triphosphate hydrolases"/>
    <property type="match status" value="1"/>
</dbReference>
<feature type="domain" description="Bacterial type II secretion system protein E" evidence="4">
    <location>
        <begin position="328"/>
        <end position="342"/>
    </location>
</feature>
<evidence type="ECO:0000313" key="6">
    <source>
        <dbReference type="Proteomes" id="UP000253250"/>
    </source>
</evidence>
<sequence>MSGPNLSLVVENDTRPALAVPPLPDALRSVMAVVPLGTIAQVSVLASRRSDSMVLSEIERLRRAGFSIEVLPVSAEDLADATERSAHTQGAADLDARIVSVARSLFAEAAALLVSDIHVHVRARHTDIFMRVNGALRPINQMTREDGHTLLRALYQGLSISADSSYLEHESQAAQITASSGILPDNVLGVRVQRGPMLGGEFMILRLLYRGTAHQVRTGRPASLRSLQDGIALFRRFGYTQGQAQVLAKVSRQPFGLSIFSGPTGSAKSSALKTALEFQHGLYPTKSIYTIEDPAEYPIAGAVQISLSNVNNEEERRTLFGKTLRVVMRADPDIIMVGEIRDETTAGLAFDAVLTGHQMWSTVHTQDAFLIATRLIRLGLDPRDFLNPTILRVLVGQRLVPTLCTRCALPFLPYQAHVDADLVETMRGWDVPLDRVRMAHPQGCPHCHHTGIEGRAIIAEVVEVTSELTARLREDVGAACAAWRAQDGHLSFSEHAVMHLLAGRCDPAHLVAESGHFPTALSPALRAQFTSPQTLNRI</sequence>
<dbReference type="EMBL" id="PSYR01000002">
    <property type="protein sequence ID" value="RCN55754.1"/>
    <property type="molecule type" value="Genomic_DNA"/>
</dbReference>
<dbReference type="RefSeq" id="WP_147267156.1">
    <property type="nucleotide sequence ID" value="NZ_PSYR01000002.1"/>
</dbReference>
<keyword evidence="2" id="KW-0547">Nucleotide-binding</keyword>